<dbReference type="PANTHER" id="PTHR43278">
    <property type="entry name" value="NAD(P)H-DEPENDENT FMN-CONTAINING OXIDOREDUCTASE YWQN-RELATED"/>
    <property type="match status" value="1"/>
</dbReference>
<feature type="domain" description="NADPH-dependent FMN reductase-like" evidence="3">
    <location>
        <begin position="3"/>
        <end position="147"/>
    </location>
</feature>
<dbReference type="Pfam" id="PF03358">
    <property type="entry name" value="FMN_red"/>
    <property type="match status" value="1"/>
</dbReference>
<dbReference type="AlphaFoldDB" id="A0A1T4KFY6"/>
<dbReference type="Gene3D" id="3.40.50.360">
    <property type="match status" value="1"/>
</dbReference>
<gene>
    <name evidence="4" type="ORF">SAMN02745116_00234</name>
</gene>
<dbReference type="RefSeq" id="WP_078806209.1">
    <property type="nucleotide sequence ID" value="NZ_FUXI01000002.1"/>
</dbReference>
<keyword evidence="1" id="KW-0285">Flavoprotein</keyword>
<evidence type="ECO:0000256" key="2">
    <source>
        <dbReference type="ARBA" id="ARBA00022643"/>
    </source>
</evidence>
<organism evidence="4 5">
    <name type="scientific">Pilibacter termitis</name>
    <dbReference type="NCBI Taxonomy" id="263852"/>
    <lineage>
        <taxon>Bacteria</taxon>
        <taxon>Bacillati</taxon>
        <taxon>Bacillota</taxon>
        <taxon>Bacilli</taxon>
        <taxon>Lactobacillales</taxon>
        <taxon>Enterococcaceae</taxon>
        <taxon>Pilibacter</taxon>
    </lineage>
</organism>
<keyword evidence="2" id="KW-0288">FMN</keyword>
<evidence type="ECO:0000256" key="1">
    <source>
        <dbReference type="ARBA" id="ARBA00022630"/>
    </source>
</evidence>
<dbReference type="EMBL" id="FUXI01000002">
    <property type="protein sequence ID" value="SJZ41329.1"/>
    <property type="molecule type" value="Genomic_DNA"/>
</dbReference>
<evidence type="ECO:0000259" key="3">
    <source>
        <dbReference type="Pfam" id="PF03358"/>
    </source>
</evidence>
<dbReference type="OrthoDB" id="9790975at2"/>
<sequence>MKKVVALIGSRQKKGNTATFVKTILNKLPKDEFEIEYLFPQEFQLSHCTGCHTCFKKAKCVVKDDLEILQEKILSSDIFVISSPVYLHYMTADLKLILDRCSWWAHTLRLQGKPVVVLSTCNSNGHKSVIEPLSKIMNWMGGNVIATCNGSQFPNQLENELWLEEVSTEIQKRMIAFSKLVPQSNEFLEATFSAIKQSMLEQKELIQEFGIKSGELEYWQETGMLECNTFKEYLSSRVFSQGGV</sequence>
<name>A0A1T4KFY6_9ENTE</name>
<protein>
    <submittedName>
        <fullName evidence="4">NADPH-dependent FMN reductase</fullName>
    </submittedName>
</protein>
<dbReference type="SUPFAM" id="SSF52218">
    <property type="entry name" value="Flavoproteins"/>
    <property type="match status" value="1"/>
</dbReference>
<accession>A0A1T4KFY6</accession>
<dbReference type="PANTHER" id="PTHR43278:SF4">
    <property type="entry name" value="NAD(P)H-DEPENDENT FMN-CONTAINING OXIDOREDUCTASE YWQN-RELATED"/>
    <property type="match status" value="1"/>
</dbReference>
<dbReference type="STRING" id="263852.SAMN02745116_00234"/>
<dbReference type="InterPro" id="IPR005025">
    <property type="entry name" value="FMN_Rdtase-like_dom"/>
</dbReference>
<reference evidence="4 5" key="1">
    <citation type="submission" date="2017-02" db="EMBL/GenBank/DDBJ databases">
        <authorList>
            <person name="Peterson S.W."/>
        </authorList>
    </citation>
    <scope>NUCLEOTIDE SEQUENCE [LARGE SCALE GENOMIC DNA]</scope>
    <source>
        <strain evidence="4 5">ATCC BAA-1030</strain>
    </source>
</reference>
<evidence type="ECO:0000313" key="5">
    <source>
        <dbReference type="Proteomes" id="UP000190328"/>
    </source>
</evidence>
<dbReference type="Proteomes" id="UP000190328">
    <property type="component" value="Unassembled WGS sequence"/>
</dbReference>
<proteinExistence type="predicted"/>
<keyword evidence="5" id="KW-1185">Reference proteome</keyword>
<dbReference type="InterPro" id="IPR051796">
    <property type="entry name" value="ISF_SsuE-like"/>
</dbReference>
<evidence type="ECO:0000313" key="4">
    <source>
        <dbReference type="EMBL" id="SJZ41329.1"/>
    </source>
</evidence>
<dbReference type="InterPro" id="IPR029039">
    <property type="entry name" value="Flavoprotein-like_sf"/>
</dbReference>
<dbReference type="GO" id="GO:0016491">
    <property type="term" value="F:oxidoreductase activity"/>
    <property type="evidence" value="ECO:0007669"/>
    <property type="project" value="InterPro"/>
</dbReference>